<evidence type="ECO:0000256" key="1">
    <source>
        <dbReference type="ARBA" id="ARBA00023284"/>
    </source>
</evidence>
<dbReference type="EMBL" id="CAWUON010000004">
    <property type="protein sequence ID" value="CAK7263818.1"/>
    <property type="molecule type" value="Genomic_DNA"/>
</dbReference>
<gene>
    <name evidence="3" type="ORF">SEPCBS119000_000691</name>
</gene>
<evidence type="ECO:0008006" key="5">
    <source>
        <dbReference type="Google" id="ProtNLM"/>
    </source>
</evidence>
<reference evidence="3 4" key="1">
    <citation type="submission" date="2024-01" db="EMBL/GenBank/DDBJ databases">
        <authorList>
            <person name="Allen C."/>
            <person name="Tagirdzhanova G."/>
        </authorList>
    </citation>
    <scope>NUCLEOTIDE SEQUENCE [LARGE SCALE GENOMIC DNA]</scope>
    <source>
        <strain evidence="3 4">CBS 119000</strain>
    </source>
</reference>
<evidence type="ECO:0000313" key="3">
    <source>
        <dbReference type="EMBL" id="CAK7263818.1"/>
    </source>
</evidence>
<keyword evidence="4" id="KW-1185">Reference proteome</keyword>
<dbReference type="InterPro" id="IPR011893">
    <property type="entry name" value="Selenoprotein_Rdx-typ"/>
</dbReference>
<name>A0ABP0D829_9PEZI</name>
<dbReference type="InterPro" id="IPR036249">
    <property type="entry name" value="Thioredoxin-like_sf"/>
</dbReference>
<sequence length="172" mass="18160">MSSSPAESGPATEQASPPRLPRVAIQFCTQCKWMLRAAYFAQELLSTFGPALGEVALQPATGGVFVVTMETANTAAASGRVEAAVHLLWDRKTEGGFPETKELKRRVRDVIEPGRDLGHVDRIHKKNAAAVTIAETGEATSNASLPAPAPVPTTAASEIKSDSAAPFCQDCQ</sequence>
<dbReference type="SUPFAM" id="SSF52833">
    <property type="entry name" value="Thioredoxin-like"/>
    <property type="match status" value="1"/>
</dbReference>
<dbReference type="PANTHER" id="PTHR36417">
    <property type="entry name" value="SELENOPROTEIN DOMAIN PROTEIN (AFU_ORTHOLOGUE AFUA_1G05220)"/>
    <property type="match status" value="1"/>
</dbReference>
<comment type="caution">
    <text evidence="3">The sequence shown here is derived from an EMBL/GenBank/DDBJ whole genome shotgun (WGS) entry which is preliminary data.</text>
</comment>
<proteinExistence type="predicted"/>
<dbReference type="Proteomes" id="UP001642502">
    <property type="component" value="Unassembled WGS sequence"/>
</dbReference>
<keyword evidence="1" id="KW-0676">Redox-active center</keyword>
<organism evidence="3 4">
    <name type="scientific">Sporothrix epigloea</name>
    <dbReference type="NCBI Taxonomy" id="1892477"/>
    <lineage>
        <taxon>Eukaryota</taxon>
        <taxon>Fungi</taxon>
        <taxon>Dikarya</taxon>
        <taxon>Ascomycota</taxon>
        <taxon>Pezizomycotina</taxon>
        <taxon>Sordariomycetes</taxon>
        <taxon>Sordariomycetidae</taxon>
        <taxon>Ophiostomatales</taxon>
        <taxon>Ophiostomataceae</taxon>
        <taxon>Sporothrix</taxon>
    </lineage>
</organism>
<feature type="region of interest" description="Disordered" evidence="2">
    <location>
        <begin position="139"/>
        <end position="165"/>
    </location>
</feature>
<evidence type="ECO:0000313" key="4">
    <source>
        <dbReference type="Proteomes" id="UP001642502"/>
    </source>
</evidence>
<dbReference type="Pfam" id="PF10262">
    <property type="entry name" value="Rdx"/>
    <property type="match status" value="1"/>
</dbReference>
<dbReference type="Gene3D" id="3.40.30.10">
    <property type="entry name" value="Glutaredoxin"/>
    <property type="match status" value="1"/>
</dbReference>
<dbReference type="NCBIfam" id="TIGR02174">
    <property type="entry name" value="CXXU_selWTH"/>
    <property type="match status" value="1"/>
</dbReference>
<accession>A0ABP0D829</accession>
<dbReference type="PANTHER" id="PTHR36417:SF2">
    <property type="entry name" value="SELENOPROTEIN DOMAIN PROTEIN (AFU_ORTHOLOGUE AFUA_1G05220)"/>
    <property type="match status" value="1"/>
</dbReference>
<protein>
    <recommendedName>
        <fullName evidence="5">Selenoprotein W family protein</fullName>
    </recommendedName>
</protein>
<evidence type="ECO:0000256" key="2">
    <source>
        <dbReference type="SAM" id="MobiDB-lite"/>
    </source>
</evidence>